<accession>A0A255G5G7</accession>
<keyword evidence="1" id="KW-1133">Transmembrane helix</keyword>
<keyword evidence="3" id="KW-1185">Reference proteome</keyword>
<dbReference type="AlphaFoldDB" id="A0A255G5G7"/>
<dbReference type="Pfam" id="PF20226">
    <property type="entry name" value="DUF6585"/>
    <property type="match status" value="1"/>
</dbReference>
<feature type="transmembrane region" description="Helical" evidence="1">
    <location>
        <begin position="66"/>
        <end position="86"/>
    </location>
</feature>
<reference evidence="2 3" key="1">
    <citation type="submission" date="2017-07" db="EMBL/GenBank/DDBJ databases">
        <title>Draft whole genome sequences of clinical Proprionibacteriaceae strains.</title>
        <authorList>
            <person name="Bernier A.-M."/>
            <person name="Bernard K."/>
            <person name="Domingo M.-C."/>
        </authorList>
    </citation>
    <scope>NUCLEOTIDE SEQUENCE [LARGE SCALE GENOMIC DNA]</scope>
    <source>
        <strain evidence="2 3">NML 030167</strain>
    </source>
</reference>
<dbReference type="EMBL" id="NMVO01000016">
    <property type="protein sequence ID" value="OYO10712.1"/>
    <property type="molecule type" value="Genomic_DNA"/>
</dbReference>
<keyword evidence="1" id="KW-0812">Transmembrane</keyword>
<dbReference type="Proteomes" id="UP000215896">
    <property type="component" value="Unassembled WGS sequence"/>
</dbReference>
<proteinExistence type="predicted"/>
<evidence type="ECO:0000256" key="1">
    <source>
        <dbReference type="SAM" id="Phobius"/>
    </source>
</evidence>
<evidence type="ECO:0000313" key="3">
    <source>
        <dbReference type="Proteomes" id="UP000215896"/>
    </source>
</evidence>
<feature type="transmembrane region" description="Helical" evidence="1">
    <location>
        <begin position="38"/>
        <end position="59"/>
    </location>
</feature>
<dbReference type="InterPro" id="IPR046492">
    <property type="entry name" value="DUF6585"/>
</dbReference>
<evidence type="ECO:0000313" key="2">
    <source>
        <dbReference type="EMBL" id="OYO10712.1"/>
    </source>
</evidence>
<gene>
    <name evidence="2" type="ORF">CGZ94_17165</name>
</gene>
<comment type="caution">
    <text evidence="2">The sequence shown here is derived from an EMBL/GenBank/DDBJ whole genome shotgun (WGS) entry which is preliminary data.</text>
</comment>
<sequence length="259" mass="27699">MLTMQEIAETPAARAAAEQADLGAHVIGWASDPIGKTVTTLVSGLVLLPLGLVAGYLLYSNLRGMGTGWVIVLAIVAAVLCMAGFYRLVGGLWSLPFTGRGMQLYRDGLVTVRGDTVGKVIPFVGARWQERHYRKGTKQLVSITLGDDRDRYTFPGNYDRGVVTDQVGTLWLNANLPLMQELLADGESVHFGTVVLTAEGIQQGKKLVPYSEITGLRFIGNGEWMAQLSEGGIGAAVNSTSGFRALAAILSARTGLSWT</sequence>
<protein>
    <submittedName>
        <fullName evidence="2">Uncharacterized protein</fullName>
    </submittedName>
</protein>
<organism evidence="2 3">
    <name type="scientific">Enemella evansiae</name>
    <dbReference type="NCBI Taxonomy" id="2016499"/>
    <lineage>
        <taxon>Bacteria</taxon>
        <taxon>Bacillati</taxon>
        <taxon>Actinomycetota</taxon>
        <taxon>Actinomycetes</taxon>
        <taxon>Propionibacteriales</taxon>
        <taxon>Propionibacteriaceae</taxon>
        <taxon>Enemella</taxon>
    </lineage>
</organism>
<name>A0A255G5G7_9ACTN</name>
<keyword evidence="1" id="KW-0472">Membrane</keyword>